<comment type="caution">
    <text evidence="3">The sequence shown here is derived from an EMBL/GenBank/DDBJ whole genome shotgun (WGS) entry which is preliminary data.</text>
</comment>
<organism evidence="3 4">
    <name type="scientific">Dongia soli</name>
    <dbReference type="NCBI Taxonomy" id="600628"/>
    <lineage>
        <taxon>Bacteria</taxon>
        <taxon>Pseudomonadati</taxon>
        <taxon>Pseudomonadota</taxon>
        <taxon>Alphaproteobacteria</taxon>
        <taxon>Rhodospirillales</taxon>
        <taxon>Dongiaceae</taxon>
        <taxon>Dongia</taxon>
    </lineage>
</organism>
<name>A0ABU5EDK6_9PROT</name>
<evidence type="ECO:0000259" key="1">
    <source>
        <dbReference type="Pfam" id="PF06938"/>
    </source>
</evidence>
<dbReference type="Gene3D" id="3.10.540.10">
    <property type="entry name" value="duf1285 like domain"/>
    <property type="match status" value="1"/>
</dbReference>
<accession>A0ABU5EDK6</accession>
<dbReference type="PIRSF" id="PIRSF029557">
    <property type="entry name" value="UCP029557"/>
    <property type="match status" value="1"/>
</dbReference>
<evidence type="ECO:0000259" key="2">
    <source>
        <dbReference type="Pfam" id="PF21028"/>
    </source>
</evidence>
<dbReference type="InterPro" id="IPR010707">
    <property type="entry name" value="DUF1285"/>
</dbReference>
<dbReference type="Pfam" id="PF21028">
    <property type="entry name" value="DUF1285_C"/>
    <property type="match status" value="1"/>
</dbReference>
<dbReference type="EMBL" id="JAXCLW010000003">
    <property type="protein sequence ID" value="MDY0883914.1"/>
    <property type="molecule type" value="Genomic_DNA"/>
</dbReference>
<keyword evidence="4" id="KW-1185">Reference proteome</keyword>
<reference evidence="3 4" key="1">
    <citation type="journal article" date="2016" name="Antonie Van Leeuwenhoek">
        <title>Dongia soli sp. nov., isolated from soil from Dokdo, Korea.</title>
        <authorList>
            <person name="Kim D.U."/>
            <person name="Lee H."/>
            <person name="Kim H."/>
            <person name="Kim S.G."/>
            <person name="Ka J.O."/>
        </authorList>
    </citation>
    <scope>NUCLEOTIDE SEQUENCE [LARGE SCALE GENOMIC DNA]</scope>
    <source>
        <strain evidence="3 4">D78</strain>
    </source>
</reference>
<dbReference type="Gene3D" id="2.30.270.10">
    <property type="entry name" value="duf1285 protein"/>
    <property type="match status" value="1"/>
</dbReference>
<evidence type="ECO:0000313" key="3">
    <source>
        <dbReference type="EMBL" id="MDY0883914.1"/>
    </source>
</evidence>
<proteinExistence type="predicted"/>
<dbReference type="Proteomes" id="UP001279642">
    <property type="component" value="Unassembled WGS sequence"/>
</dbReference>
<dbReference type="InterPro" id="IPR048342">
    <property type="entry name" value="DUF1285_C"/>
</dbReference>
<feature type="domain" description="DUF1285" evidence="1">
    <location>
        <begin position="10"/>
        <end position="69"/>
    </location>
</feature>
<sequence length="174" mass="19429">MSNPDFADLPLCGDFDMRIARDGTWFYRGSPIARKPLVKLFSTVLRREDDGAYWLVTPAERGRVQVDDAPFTAVELTASGTGLQQVLTFRTNVDDVITVGAEHPIHVDYVTGKAEPSPYVTVRDGLDALILRPVFYHLVELGEVRRTEEGALFGVWSEGDFFPLGNLDRLETAR</sequence>
<dbReference type="Pfam" id="PF06938">
    <property type="entry name" value="DUF1285_N"/>
    <property type="match status" value="1"/>
</dbReference>
<evidence type="ECO:0000313" key="4">
    <source>
        <dbReference type="Proteomes" id="UP001279642"/>
    </source>
</evidence>
<gene>
    <name evidence="3" type="ORF">SMD27_13765</name>
</gene>
<dbReference type="InterPro" id="IPR023361">
    <property type="entry name" value="DUF1285_beta_roll_sf"/>
</dbReference>
<dbReference type="InterPro" id="IPR048341">
    <property type="entry name" value="DUF1285_N"/>
</dbReference>
<dbReference type="RefSeq" id="WP_320508979.1">
    <property type="nucleotide sequence ID" value="NZ_JAXCLW010000003.1"/>
</dbReference>
<feature type="domain" description="DUF1285" evidence="2">
    <location>
        <begin position="70"/>
        <end position="164"/>
    </location>
</feature>
<protein>
    <submittedName>
        <fullName evidence="3">DUF1285 domain-containing protein</fullName>
    </submittedName>
</protein>